<keyword evidence="6" id="KW-1185">Reference proteome</keyword>
<evidence type="ECO:0000256" key="2">
    <source>
        <dbReference type="ARBA" id="ARBA00023315"/>
    </source>
</evidence>
<feature type="region of interest" description="Disordered" evidence="3">
    <location>
        <begin position="1"/>
        <end position="23"/>
    </location>
</feature>
<gene>
    <name evidence="5" type="ORF">EZH22_19080</name>
</gene>
<dbReference type="KEGG" id="xdi:EZH22_19080"/>
<dbReference type="AlphaFoldDB" id="A0A974PKI5"/>
<evidence type="ECO:0000256" key="1">
    <source>
        <dbReference type="ARBA" id="ARBA00022679"/>
    </source>
</evidence>
<dbReference type="InterPro" id="IPR000182">
    <property type="entry name" value="GNAT_dom"/>
</dbReference>
<keyword evidence="2" id="KW-0012">Acyltransferase</keyword>
<evidence type="ECO:0000259" key="4">
    <source>
        <dbReference type="PROSITE" id="PS51186"/>
    </source>
</evidence>
<protein>
    <submittedName>
        <fullName evidence="5">GNAT family N-acetyltransferase</fullName>
    </submittedName>
</protein>
<dbReference type="GO" id="GO:0016747">
    <property type="term" value="F:acyltransferase activity, transferring groups other than amino-acyl groups"/>
    <property type="evidence" value="ECO:0007669"/>
    <property type="project" value="InterPro"/>
</dbReference>
<dbReference type="Pfam" id="PF00583">
    <property type="entry name" value="Acetyltransf_1"/>
    <property type="match status" value="1"/>
</dbReference>
<dbReference type="Proteomes" id="UP000596427">
    <property type="component" value="Chromosome"/>
</dbReference>
<dbReference type="InterPro" id="IPR016181">
    <property type="entry name" value="Acyl_CoA_acyltransferase"/>
</dbReference>
<name>A0A974PKI5_9HYPH</name>
<proteinExistence type="predicted"/>
<dbReference type="PROSITE" id="PS51186">
    <property type="entry name" value="GNAT"/>
    <property type="match status" value="1"/>
</dbReference>
<dbReference type="Gene3D" id="3.40.630.30">
    <property type="match status" value="1"/>
</dbReference>
<evidence type="ECO:0000313" key="5">
    <source>
        <dbReference type="EMBL" id="QRG05204.1"/>
    </source>
</evidence>
<dbReference type="CDD" id="cd04301">
    <property type="entry name" value="NAT_SF"/>
    <property type="match status" value="1"/>
</dbReference>
<keyword evidence="1" id="KW-0808">Transferase</keyword>
<feature type="domain" description="N-acetyltransferase" evidence="4">
    <location>
        <begin position="33"/>
        <end position="181"/>
    </location>
</feature>
<reference evidence="5 6" key="1">
    <citation type="submission" date="2020-10" db="EMBL/GenBank/DDBJ databases">
        <title>Degradation of 1,4-Dioxane by Xanthobacter sp. YN2, via a Novel Group-2 Soluble Di-Iron Monooxygenase.</title>
        <authorList>
            <person name="Ma F."/>
            <person name="Wang Y."/>
            <person name="Yang J."/>
            <person name="Guo H."/>
            <person name="Su D."/>
            <person name="Yu L."/>
        </authorList>
    </citation>
    <scope>NUCLEOTIDE SEQUENCE [LARGE SCALE GENOMIC DNA]</scope>
    <source>
        <strain evidence="5 6">YN2</strain>
    </source>
</reference>
<dbReference type="EMBL" id="CP063362">
    <property type="protein sequence ID" value="QRG05204.1"/>
    <property type="molecule type" value="Genomic_DNA"/>
</dbReference>
<dbReference type="PANTHER" id="PTHR43877">
    <property type="entry name" value="AMINOALKYLPHOSPHONATE N-ACETYLTRANSFERASE-RELATED-RELATED"/>
    <property type="match status" value="1"/>
</dbReference>
<evidence type="ECO:0000256" key="3">
    <source>
        <dbReference type="SAM" id="MobiDB-lite"/>
    </source>
</evidence>
<dbReference type="InterPro" id="IPR050832">
    <property type="entry name" value="Bact_Acetyltransf"/>
</dbReference>
<accession>A0A974PKI5</accession>
<dbReference type="SUPFAM" id="SSF55729">
    <property type="entry name" value="Acyl-CoA N-acyltransferases (Nat)"/>
    <property type="match status" value="1"/>
</dbReference>
<evidence type="ECO:0000313" key="6">
    <source>
        <dbReference type="Proteomes" id="UP000596427"/>
    </source>
</evidence>
<sequence length="181" mass="19356">MVVADDEPAPLERLADDHPAPGRPAVPVTVDAPVIRAARPEDLQALVALFAADELGGHGDTCKASARADYRVAFDAIDADPRTCLFVAELDGRVVGTFQLVVVHSLPARGALRALLEAVQVDAGLRGRRIGEAMVRFAIGEARRAGAKSLALTSNKVRLDAHRFYRRLGFANSHEGFKIGL</sequence>
<organism evidence="5 6">
    <name type="scientific">Xanthobacter dioxanivorans</name>
    <dbReference type="NCBI Taxonomy" id="2528964"/>
    <lineage>
        <taxon>Bacteria</taxon>
        <taxon>Pseudomonadati</taxon>
        <taxon>Pseudomonadota</taxon>
        <taxon>Alphaproteobacteria</taxon>
        <taxon>Hyphomicrobiales</taxon>
        <taxon>Xanthobacteraceae</taxon>
        <taxon>Xanthobacter</taxon>
    </lineage>
</organism>